<dbReference type="RefSeq" id="WP_072865874.1">
    <property type="nucleotide sequence ID" value="NZ_FQUI01000045.1"/>
</dbReference>
<organism evidence="1 2">
    <name type="scientific">Marinitoga hydrogenitolerans (strain DSM 16785 / JCM 12826 / AT1271)</name>
    <dbReference type="NCBI Taxonomy" id="1122195"/>
    <lineage>
        <taxon>Bacteria</taxon>
        <taxon>Thermotogati</taxon>
        <taxon>Thermotogota</taxon>
        <taxon>Thermotogae</taxon>
        <taxon>Petrotogales</taxon>
        <taxon>Petrotogaceae</taxon>
        <taxon>Marinitoga</taxon>
    </lineage>
</organism>
<name>A0A1M4ZNT9_MARH1</name>
<protein>
    <submittedName>
        <fullName evidence="1">Uncharacterized protein</fullName>
    </submittedName>
</protein>
<gene>
    <name evidence="1" type="ORF">SAMN02745164_01981</name>
</gene>
<sequence>MKKRLFLFILVFISVFTYGKTLIGGYYWSDIFFGFSGVSIYGGVEKNIDFINLEETIGIKDNLLTFQYFYGVGINYLKFDPTVLGIGDYTLNDFALKGIIAGNIGIPLLSFSIFDYNAMPAVYLELNSNYYFSELTVEDKNKISGLVLSDHLAITYKYGAKLIFNPKNLNSKFIIRPIFFPWPFIIGAEVLF</sequence>
<comment type="caution">
    <text evidence="1">The sequence shown here is derived from an EMBL/GenBank/DDBJ whole genome shotgun (WGS) entry which is preliminary data.</text>
</comment>
<evidence type="ECO:0000313" key="2">
    <source>
        <dbReference type="Proteomes" id="UP000184334"/>
    </source>
</evidence>
<dbReference type="AlphaFoldDB" id="A0A1M4ZNT9"/>
<reference evidence="1" key="1">
    <citation type="submission" date="2016-11" db="EMBL/GenBank/DDBJ databases">
        <authorList>
            <person name="Varghese N."/>
            <person name="Submissions S."/>
        </authorList>
    </citation>
    <scope>NUCLEOTIDE SEQUENCE [LARGE SCALE GENOMIC DNA]</scope>
    <source>
        <strain evidence="1">DSM 16785</strain>
    </source>
</reference>
<accession>A0A1M4ZNT9</accession>
<dbReference type="EMBL" id="FQUI01000045">
    <property type="protein sequence ID" value="SHF19664.1"/>
    <property type="molecule type" value="Genomic_DNA"/>
</dbReference>
<evidence type="ECO:0000313" key="1">
    <source>
        <dbReference type="EMBL" id="SHF19664.1"/>
    </source>
</evidence>
<dbReference type="Proteomes" id="UP000184334">
    <property type="component" value="Unassembled WGS sequence"/>
</dbReference>
<keyword evidence="2" id="KW-1185">Reference proteome</keyword>
<proteinExistence type="predicted"/>